<dbReference type="InterPro" id="IPR050655">
    <property type="entry name" value="Plant_B3_domain"/>
</dbReference>
<gene>
    <name evidence="8" type="ORF">MKW94_026449</name>
</gene>
<dbReference type="SMART" id="SM01019">
    <property type="entry name" value="B3"/>
    <property type="match status" value="2"/>
</dbReference>
<evidence type="ECO:0000256" key="4">
    <source>
        <dbReference type="ARBA" id="ARBA00023163"/>
    </source>
</evidence>
<dbReference type="PROSITE" id="PS50863">
    <property type="entry name" value="B3"/>
    <property type="match status" value="1"/>
</dbReference>
<feature type="region of interest" description="Disordered" evidence="6">
    <location>
        <begin position="115"/>
        <end position="190"/>
    </location>
</feature>
<reference evidence="8" key="1">
    <citation type="submission" date="2022-03" db="EMBL/GenBank/DDBJ databases">
        <title>A functionally conserved STORR gene fusion in Papaver species that diverged 16.8 million years ago.</title>
        <authorList>
            <person name="Catania T."/>
        </authorList>
    </citation>
    <scope>NUCLEOTIDE SEQUENCE</scope>
    <source>
        <strain evidence="8">S-191538</strain>
    </source>
</reference>
<evidence type="ECO:0000256" key="1">
    <source>
        <dbReference type="ARBA" id="ARBA00004123"/>
    </source>
</evidence>
<comment type="subcellular location">
    <subcellularLocation>
        <location evidence="1">Nucleus</location>
    </subcellularLocation>
</comment>
<protein>
    <recommendedName>
        <fullName evidence="7">TF-B3 domain-containing protein</fullName>
    </recommendedName>
</protein>
<evidence type="ECO:0000256" key="2">
    <source>
        <dbReference type="ARBA" id="ARBA00023015"/>
    </source>
</evidence>
<dbReference type="SUPFAM" id="SSF101936">
    <property type="entry name" value="DNA-binding pseudobarrel domain"/>
    <property type="match status" value="2"/>
</dbReference>
<evidence type="ECO:0000256" key="3">
    <source>
        <dbReference type="ARBA" id="ARBA00023125"/>
    </source>
</evidence>
<name>A0AA41VUE2_PAPNU</name>
<organism evidence="8 9">
    <name type="scientific">Papaver nudicaule</name>
    <name type="common">Iceland poppy</name>
    <dbReference type="NCBI Taxonomy" id="74823"/>
    <lineage>
        <taxon>Eukaryota</taxon>
        <taxon>Viridiplantae</taxon>
        <taxon>Streptophyta</taxon>
        <taxon>Embryophyta</taxon>
        <taxon>Tracheophyta</taxon>
        <taxon>Spermatophyta</taxon>
        <taxon>Magnoliopsida</taxon>
        <taxon>Ranunculales</taxon>
        <taxon>Papaveraceae</taxon>
        <taxon>Papaveroideae</taxon>
        <taxon>Papaver</taxon>
    </lineage>
</organism>
<dbReference type="CDD" id="cd10017">
    <property type="entry name" value="B3_DNA"/>
    <property type="match status" value="2"/>
</dbReference>
<keyword evidence="4" id="KW-0804">Transcription</keyword>
<evidence type="ECO:0000313" key="9">
    <source>
        <dbReference type="Proteomes" id="UP001177140"/>
    </source>
</evidence>
<dbReference type="GO" id="GO:0003677">
    <property type="term" value="F:DNA binding"/>
    <property type="evidence" value="ECO:0007669"/>
    <property type="project" value="UniProtKB-KW"/>
</dbReference>
<comment type="caution">
    <text evidence="8">The sequence shown here is derived from an EMBL/GenBank/DDBJ whole genome shotgun (WGS) entry which is preliminary data.</text>
</comment>
<evidence type="ECO:0000313" key="8">
    <source>
        <dbReference type="EMBL" id="MCL7047613.1"/>
    </source>
</evidence>
<evidence type="ECO:0000256" key="6">
    <source>
        <dbReference type="SAM" id="MobiDB-lite"/>
    </source>
</evidence>
<evidence type="ECO:0000259" key="7">
    <source>
        <dbReference type="PROSITE" id="PS50863"/>
    </source>
</evidence>
<dbReference type="Pfam" id="PF02362">
    <property type="entry name" value="B3"/>
    <property type="match status" value="2"/>
</dbReference>
<dbReference type="PANTHER" id="PTHR31920">
    <property type="entry name" value="B3 DOMAIN-CONTAINING"/>
    <property type="match status" value="1"/>
</dbReference>
<keyword evidence="9" id="KW-1185">Reference proteome</keyword>
<keyword evidence="5" id="KW-0539">Nucleus</keyword>
<keyword evidence="2" id="KW-0805">Transcription regulation</keyword>
<dbReference type="Gene3D" id="2.40.330.10">
    <property type="entry name" value="DNA-binding pseudobarrel domain"/>
    <property type="match status" value="2"/>
</dbReference>
<feature type="domain" description="TF-B3" evidence="7">
    <location>
        <begin position="11"/>
        <end position="107"/>
    </location>
</feature>
<sequence>MEKSADQEGRKHHFFKGFLEEHKTRLRMPEAFYPRLSRESQSCERAVVQGPSGSCWVIKVHKDQDGGIYLEKGWEVFVRENGLQVSDLLLFRYNGSMQFSVKVFNKHGVEREECFTPVRSSPSVETRTRHGRLSAGFQCEDSPLAQQNKRGGSPSEEGLTTKRRRFVDRQQRYTEESDEDSGEDEVPKKTTTTLSYSRKIERTFASRSSSPFFRVIVQPSYLKHSFLRIPDAARRVYFSDDVSEVEVKASDGRSWMVGITSTKKCMRLSQGVDYLMDKKNGLNMKVGDVCIFEVVMKKSYKLVVQVHVFRC</sequence>
<dbReference type="PANTHER" id="PTHR31920:SF122">
    <property type="entry name" value="B3 DOMAIN-CONTAINING PROTEIN REM23"/>
    <property type="match status" value="1"/>
</dbReference>
<accession>A0AA41VUE2</accession>
<keyword evidence="3" id="KW-0238">DNA-binding</keyword>
<proteinExistence type="predicted"/>
<dbReference type="EMBL" id="JAJJMA010295001">
    <property type="protein sequence ID" value="MCL7047613.1"/>
    <property type="molecule type" value="Genomic_DNA"/>
</dbReference>
<dbReference type="InterPro" id="IPR003340">
    <property type="entry name" value="B3_DNA-bd"/>
</dbReference>
<dbReference type="GO" id="GO:0005634">
    <property type="term" value="C:nucleus"/>
    <property type="evidence" value="ECO:0007669"/>
    <property type="project" value="UniProtKB-SubCell"/>
</dbReference>
<dbReference type="InterPro" id="IPR015300">
    <property type="entry name" value="DNA-bd_pseudobarrel_sf"/>
</dbReference>
<dbReference type="Proteomes" id="UP001177140">
    <property type="component" value="Unassembled WGS sequence"/>
</dbReference>
<dbReference type="AlphaFoldDB" id="A0AA41VUE2"/>
<evidence type="ECO:0000256" key="5">
    <source>
        <dbReference type="ARBA" id="ARBA00023242"/>
    </source>
</evidence>